<dbReference type="GeneID" id="66099489"/>
<proteinExistence type="predicted"/>
<dbReference type="EMBL" id="MU250597">
    <property type="protein sequence ID" value="KAG7439380.1"/>
    <property type="molecule type" value="Genomic_DNA"/>
</dbReference>
<evidence type="ECO:0000313" key="3">
    <source>
        <dbReference type="Proteomes" id="UP000812287"/>
    </source>
</evidence>
<evidence type="ECO:0000313" key="1">
    <source>
        <dbReference type="EMBL" id="KAG7439380.1"/>
    </source>
</evidence>
<comment type="caution">
    <text evidence="2">The sequence shown here is derived from an EMBL/GenBank/DDBJ whole genome shotgun (WGS) entry which is preliminary data.</text>
</comment>
<accession>A0A9P8AT78</accession>
<evidence type="ECO:0000313" key="2">
    <source>
        <dbReference type="EMBL" id="KAG7446706.1"/>
    </source>
</evidence>
<dbReference type="RefSeq" id="XP_043040206.1">
    <property type="nucleotide sequence ID" value="XM_043177202.1"/>
</dbReference>
<organism evidence="2 3">
    <name type="scientific">Guyanagaster necrorhizus</name>
    <dbReference type="NCBI Taxonomy" id="856835"/>
    <lineage>
        <taxon>Eukaryota</taxon>
        <taxon>Fungi</taxon>
        <taxon>Dikarya</taxon>
        <taxon>Basidiomycota</taxon>
        <taxon>Agaricomycotina</taxon>
        <taxon>Agaricomycetes</taxon>
        <taxon>Agaricomycetidae</taxon>
        <taxon>Agaricales</taxon>
        <taxon>Marasmiineae</taxon>
        <taxon>Physalacriaceae</taxon>
        <taxon>Guyanagaster</taxon>
    </lineage>
</organism>
<name>A0A9P8AT78_9AGAR</name>
<reference evidence="2" key="1">
    <citation type="submission" date="2020-11" db="EMBL/GenBank/DDBJ databases">
        <title>Adaptations for nitrogen fixation in a non-lichenized fungal sporocarp promotes dispersal by wood-feeding termites.</title>
        <authorList>
            <consortium name="DOE Joint Genome Institute"/>
            <person name="Koch R.A."/>
            <person name="Yoon G."/>
            <person name="Arayal U."/>
            <person name="Lail K."/>
            <person name="Amirebrahimi M."/>
            <person name="Labutti K."/>
            <person name="Lipzen A."/>
            <person name="Riley R."/>
            <person name="Barry K."/>
            <person name="Henrissat B."/>
            <person name="Grigoriev I.V."/>
            <person name="Herr J.R."/>
            <person name="Aime M.C."/>
        </authorList>
    </citation>
    <scope>NUCLEOTIDE SEQUENCE</scope>
    <source>
        <strain evidence="2">MCA 3950</strain>
    </source>
</reference>
<dbReference type="EMBL" id="MU250534">
    <property type="protein sequence ID" value="KAG7446706.1"/>
    <property type="molecule type" value="Genomic_DNA"/>
</dbReference>
<dbReference type="AlphaFoldDB" id="A0A9P8AT78"/>
<dbReference type="Proteomes" id="UP000812287">
    <property type="component" value="Unassembled WGS sequence"/>
</dbReference>
<sequence>MFGGDEISWPRLEYTHVTRHGPRIRVERREQVFIQVSSLHGSDSGDNDLDKMLTLTSSILQVAFNCCGYFMIICGNDGPPSPASQLEWSKFDQILSGPLFDSEFVVGSCAIFESFPAFLRHMTQRLCYPGVADPFLDVE</sequence>
<gene>
    <name evidence="2" type="ORF">BT62DRAFT_1006001</name>
    <name evidence="1" type="ORF">BT62DRAFT_1013996</name>
</gene>
<protein>
    <submittedName>
        <fullName evidence="2">Uncharacterized protein</fullName>
    </submittedName>
</protein>
<keyword evidence="3" id="KW-1185">Reference proteome</keyword>